<name>A0A2V2LKF6_9RHOB</name>
<protein>
    <submittedName>
        <fullName evidence="2">Uncharacterized protein</fullName>
    </submittedName>
</protein>
<dbReference type="EMBL" id="QGKU01000025">
    <property type="protein sequence ID" value="PWR03587.1"/>
    <property type="molecule type" value="Genomic_DNA"/>
</dbReference>
<feature type="chain" id="PRO_5016117579" evidence="1">
    <location>
        <begin position="35"/>
        <end position="278"/>
    </location>
</feature>
<evidence type="ECO:0000256" key="1">
    <source>
        <dbReference type="SAM" id="SignalP"/>
    </source>
</evidence>
<evidence type="ECO:0000313" key="3">
    <source>
        <dbReference type="Proteomes" id="UP000245680"/>
    </source>
</evidence>
<sequence>MHRFRRLFRPRRPRRPVMPSTALSFALAAGLALSAVCPPGAVRAGTLTVIGDVNAGSADNLTLYGNVLGSGREVLFARGFAQLGGVVSHFRSVGATAQDWAGPLTGAVLAGVDLLVLTTSYNTSFDFTAPELAAVGAYGLAGGSVLLVAEGNAPAALDGYNAVLAGIGGYIRFTGQRFAQTETLTDLPETDLTSGMTGFRVSPYSTLSGGTSAVTASNGSVIAFEVFGAPPPAPVSLPPALPMLAGGIGVLLVLGCVRARAGGPGRPTKAIGDGAPII</sequence>
<organism evidence="2 3">
    <name type="scientific">Meridianimarinicoccus roseus</name>
    <dbReference type="NCBI Taxonomy" id="2072018"/>
    <lineage>
        <taxon>Bacteria</taxon>
        <taxon>Pseudomonadati</taxon>
        <taxon>Pseudomonadota</taxon>
        <taxon>Alphaproteobacteria</taxon>
        <taxon>Rhodobacterales</taxon>
        <taxon>Paracoccaceae</taxon>
        <taxon>Meridianimarinicoccus</taxon>
    </lineage>
</organism>
<dbReference type="Proteomes" id="UP000245680">
    <property type="component" value="Unassembled WGS sequence"/>
</dbReference>
<keyword evidence="1" id="KW-0732">Signal</keyword>
<dbReference type="OrthoDB" id="9858571at2"/>
<gene>
    <name evidence="2" type="ORF">DKT77_05440</name>
</gene>
<feature type="signal peptide" evidence="1">
    <location>
        <begin position="1"/>
        <end position="34"/>
    </location>
</feature>
<accession>A0A2V2LKF6</accession>
<proteinExistence type="predicted"/>
<comment type="caution">
    <text evidence="2">The sequence shown here is derived from an EMBL/GenBank/DDBJ whole genome shotgun (WGS) entry which is preliminary data.</text>
</comment>
<dbReference type="RefSeq" id="WP_109810705.1">
    <property type="nucleotide sequence ID" value="NZ_QGKU01000025.1"/>
</dbReference>
<keyword evidence="3" id="KW-1185">Reference proteome</keyword>
<reference evidence="2 3" key="1">
    <citation type="submission" date="2018-05" db="EMBL/GenBank/DDBJ databases">
        <title>Rhodobacteraceae gen. nov., sp. nov. isolated from sea water.</title>
        <authorList>
            <person name="Ren Y."/>
        </authorList>
    </citation>
    <scope>NUCLEOTIDE SEQUENCE [LARGE SCALE GENOMIC DNA]</scope>
    <source>
        <strain evidence="2 3">TG-679</strain>
    </source>
</reference>
<evidence type="ECO:0000313" key="2">
    <source>
        <dbReference type="EMBL" id="PWR03587.1"/>
    </source>
</evidence>
<dbReference type="AlphaFoldDB" id="A0A2V2LKF6"/>